<keyword evidence="8" id="KW-0443">Lipid metabolism</keyword>
<keyword evidence="4" id="KW-0808">Transferase</keyword>
<evidence type="ECO:0000256" key="5">
    <source>
        <dbReference type="ARBA" id="ARBA00022692"/>
    </source>
</evidence>
<accession>A0A813E6Z3</accession>
<dbReference type="OrthoDB" id="10263961at2759"/>
<name>A0A813E6Z3_POLGL</name>
<gene>
    <name evidence="12" type="ORF">PGLA1383_LOCUS12985</name>
    <name evidence="13" type="ORF">PGLA2088_LOCUS15346</name>
</gene>
<keyword evidence="6" id="KW-0256">Endoplasmic reticulum</keyword>
<evidence type="ECO:0000256" key="6">
    <source>
        <dbReference type="ARBA" id="ARBA00022824"/>
    </source>
</evidence>
<dbReference type="Proteomes" id="UP000626109">
    <property type="component" value="Unassembled WGS sequence"/>
</dbReference>
<evidence type="ECO:0000256" key="11">
    <source>
        <dbReference type="SAM" id="Phobius"/>
    </source>
</evidence>
<evidence type="ECO:0000256" key="8">
    <source>
        <dbReference type="ARBA" id="ARBA00023098"/>
    </source>
</evidence>
<dbReference type="GO" id="GO:0005789">
    <property type="term" value="C:endoplasmic reticulum membrane"/>
    <property type="evidence" value="ECO:0007669"/>
    <property type="project" value="UniProtKB-SubCell"/>
</dbReference>
<keyword evidence="7 11" id="KW-1133">Transmembrane helix</keyword>
<dbReference type="GO" id="GO:0008374">
    <property type="term" value="F:O-acyltransferase activity"/>
    <property type="evidence" value="ECO:0007669"/>
    <property type="project" value="InterPro"/>
</dbReference>
<evidence type="ECO:0000313" key="12">
    <source>
        <dbReference type="EMBL" id="CAE8594438.1"/>
    </source>
</evidence>
<evidence type="ECO:0000313" key="13">
    <source>
        <dbReference type="EMBL" id="CAE8663708.1"/>
    </source>
</evidence>
<evidence type="ECO:0000256" key="10">
    <source>
        <dbReference type="ARBA" id="ARBA00023315"/>
    </source>
</evidence>
<keyword evidence="9 11" id="KW-0472">Membrane</keyword>
<feature type="non-terminal residue" evidence="12">
    <location>
        <position position="224"/>
    </location>
</feature>
<dbReference type="Pfam" id="PF03982">
    <property type="entry name" value="DAGAT"/>
    <property type="match status" value="1"/>
</dbReference>
<evidence type="ECO:0000256" key="4">
    <source>
        <dbReference type="ARBA" id="ARBA00022679"/>
    </source>
</evidence>
<keyword evidence="14" id="KW-1185">Reference proteome</keyword>
<reference evidence="12" key="1">
    <citation type="submission" date="2021-02" db="EMBL/GenBank/DDBJ databases">
        <authorList>
            <person name="Dougan E. K."/>
            <person name="Rhodes N."/>
            <person name="Thang M."/>
            <person name="Chan C."/>
        </authorList>
    </citation>
    <scope>NUCLEOTIDE SEQUENCE</scope>
</reference>
<feature type="transmembrane region" description="Helical" evidence="11">
    <location>
        <begin position="77"/>
        <end position="96"/>
    </location>
</feature>
<comment type="similarity">
    <text evidence="2">Belongs to the diacylglycerol acyltransferase family.</text>
</comment>
<sequence length="224" mass="25208">MAVGLLALGGGGWLLWYLLVLRPAAKQLTPWGPEWLARMVSGWLYKFGSWYLNFSHNGEEALKWGIWKDDKQHLWVWHPHGAFTVAALYFVAHWHASNYPGGTRGKRFCAVAPLLLKIPFLAEFLLLCHSRSVDSKTFNALLANGGTVAIQPGGLPEQVATDQNAECLFFPTRLGFIRSAIRYGTPLIPIYAFGENQLYATATWTRRLNLWFYRTLGTGNLVVL</sequence>
<dbReference type="GO" id="GO:0006629">
    <property type="term" value="P:lipid metabolic process"/>
    <property type="evidence" value="ECO:0007669"/>
    <property type="project" value="UniProtKB-KW"/>
</dbReference>
<dbReference type="InterPro" id="IPR007130">
    <property type="entry name" value="DAGAT"/>
</dbReference>
<comment type="caution">
    <text evidence="12">The sequence shown here is derived from an EMBL/GenBank/DDBJ whole genome shotgun (WGS) entry which is preliminary data.</text>
</comment>
<evidence type="ECO:0000256" key="3">
    <source>
        <dbReference type="ARBA" id="ARBA00022516"/>
    </source>
</evidence>
<keyword evidence="10" id="KW-0012">Acyltransferase</keyword>
<evidence type="ECO:0000256" key="2">
    <source>
        <dbReference type="ARBA" id="ARBA00005420"/>
    </source>
</evidence>
<keyword evidence="5 11" id="KW-0812">Transmembrane</keyword>
<dbReference type="EMBL" id="CAJNNW010018914">
    <property type="protein sequence ID" value="CAE8663708.1"/>
    <property type="molecule type" value="Genomic_DNA"/>
</dbReference>
<keyword evidence="3" id="KW-0444">Lipid biosynthesis</keyword>
<organism evidence="12 14">
    <name type="scientific">Polarella glacialis</name>
    <name type="common">Dinoflagellate</name>
    <dbReference type="NCBI Taxonomy" id="89957"/>
    <lineage>
        <taxon>Eukaryota</taxon>
        <taxon>Sar</taxon>
        <taxon>Alveolata</taxon>
        <taxon>Dinophyceae</taxon>
        <taxon>Suessiales</taxon>
        <taxon>Suessiaceae</taxon>
        <taxon>Polarella</taxon>
    </lineage>
</organism>
<evidence type="ECO:0000256" key="1">
    <source>
        <dbReference type="ARBA" id="ARBA00004477"/>
    </source>
</evidence>
<comment type="subcellular location">
    <subcellularLocation>
        <location evidence="1">Endoplasmic reticulum membrane</location>
        <topology evidence="1">Multi-pass membrane protein</topology>
    </subcellularLocation>
</comment>
<dbReference type="AlphaFoldDB" id="A0A813E6Z3"/>
<evidence type="ECO:0000256" key="7">
    <source>
        <dbReference type="ARBA" id="ARBA00022989"/>
    </source>
</evidence>
<protein>
    <recommendedName>
        <fullName evidence="15">Acyltransferase</fullName>
    </recommendedName>
</protein>
<dbReference type="EMBL" id="CAJNNV010007068">
    <property type="protein sequence ID" value="CAE8594438.1"/>
    <property type="molecule type" value="Genomic_DNA"/>
</dbReference>
<evidence type="ECO:0000313" key="14">
    <source>
        <dbReference type="Proteomes" id="UP000654075"/>
    </source>
</evidence>
<evidence type="ECO:0008006" key="15">
    <source>
        <dbReference type="Google" id="ProtNLM"/>
    </source>
</evidence>
<dbReference type="PANTHER" id="PTHR12317">
    <property type="entry name" value="DIACYLGLYCEROL O-ACYLTRANSFERASE"/>
    <property type="match status" value="1"/>
</dbReference>
<proteinExistence type="inferred from homology"/>
<evidence type="ECO:0000256" key="9">
    <source>
        <dbReference type="ARBA" id="ARBA00023136"/>
    </source>
</evidence>
<dbReference type="Proteomes" id="UP000654075">
    <property type="component" value="Unassembled WGS sequence"/>
</dbReference>